<evidence type="ECO:0000313" key="2">
    <source>
        <dbReference type="Proteomes" id="UP000319342"/>
    </source>
</evidence>
<dbReference type="PANTHER" id="PTHR42110:SF1">
    <property type="entry name" value="L-ASPARAGINASE, PUTATIVE (AFU_ORTHOLOGUE AFUA_3G11890)-RELATED"/>
    <property type="match status" value="1"/>
</dbReference>
<sequence length="351" mass="36373">MNDDPAAPADPVLVRVLRGGFLESVHRGAFAVADADGRLVHALGDTETPVFARSAIKALQALPLVESGAADRFGFEPPDLALSISSHNAEPQHTERAAAILERLGLGPQHLRCGAQTPGDPAARRALAASGAKPGAIHNNCSGKHAGFLALGAHLGAEPEHYLDHGGAVQSLVRDALAAMCGLDPDAIEHAIDGCSAPTYRLSLSAMATAFARLADPSSLVPERARAAGRLLDAAAAHPALVAGEHKRLDTALLRATGGRLFCKVGAEAVYVVAERDSGHALAIKVDDGGYRGLFPLVVGLCRELGWLDDRAVDALSDYAPGALRNWAGLEVGSVEVAALGSPELRRDVEA</sequence>
<dbReference type="InterPro" id="IPR010349">
    <property type="entry name" value="Asparaginase_II"/>
</dbReference>
<dbReference type="EMBL" id="CP036290">
    <property type="protein sequence ID" value="QDU83673.1"/>
    <property type="molecule type" value="Genomic_DNA"/>
</dbReference>
<accession>A0A518CWS3</accession>
<keyword evidence="2" id="KW-1185">Reference proteome</keyword>
<name>A0A518CWS3_9BACT</name>
<protein>
    <submittedName>
        <fullName evidence="1">L-asparaginase II</fullName>
    </submittedName>
</protein>
<evidence type="ECO:0000313" key="1">
    <source>
        <dbReference type="EMBL" id="QDU83673.1"/>
    </source>
</evidence>
<dbReference type="RefSeq" id="WP_419186294.1">
    <property type="nucleotide sequence ID" value="NZ_CP036290.1"/>
</dbReference>
<dbReference type="PANTHER" id="PTHR42110">
    <property type="entry name" value="L-ASPARAGINASE, PUTATIVE (AFU_ORTHOLOGUE AFUA_3G11890)-RELATED"/>
    <property type="match status" value="1"/>
</dbReference>
<gene>
    <name evidence="1" type="ORF">Pla163_07740</name>
</gene>
<proteinExistence type="predicted"/>
<dbReference type="Pfam" id="PF06089">
    <property type="entry name" value="Asparaginase_II"/>
    <property type="match status" value="1"/>
</dbReference>
<dbReference type="AlphaFoldDB" id="A0A518CWS3"/>
<organism evidence="1 2">
    <name type="scientific">Rohdeia mirabilis</name>
    <dbReference type="NCBI Taxonomy" id="2528008"/>
    <lineage>
        <taxon>Bacteria</taxon>
        <taxon>Pseudomonadati</taxon>
        <taxon>Planctomycetota</taxon>
        <taxon>Planctomycetia</taxon>
        <taxon>Planctomycetia incertae sedis</taxon>
        <taxon>Rohdeia</taxon>
    </lineage>
</organism>
<dbReference type="Proteomes" id="UP000319342">
    <property type="component" value="Chromosome"/>
</dbReference>
<reference evidence="1 2" key="1">
    <citation type="submission" date="2019-02" db="EMBL/GenBank/DDBJ databases">
        <title>Deep-cultivation of Planctomycetes and their phenomic and genomic characterization uncovers novel biology.</title>
        <authorList>
            <person name="Wiegand S."/>
            <person name="Jogler M."/>
            <person name="Boedeker C."/>
            <person name="Pinto D."/>
            <person name="Vollmers J."/>
            <person name="Rivas-Marin E."/>
            <person name="Kohn T."/>
            <person name="Peeters S.H."/>
            <person name="Heuer A."/>
            <person name="Rast P."/>
            <person name="Oberbeckmann S."/>
            <person name="Bunk B."/>
            <person name="Jeske O."/>
            <person name="Meyerdierks A."/>
            <person name="Storesund J.E."/>
            <person name="Kallscheuer N."/>
            <person name="Luecker S."/>
            <person name="Lage O.M."/>
            <person name="Pohl T."/>
            <person name="Merkel B.J."/>
            <person name="Hornburger P."/>
            <person name="Mueller R.-W."/>
            <person name="Bruemmer F."/>
            <person name="Labrenz M."/>
            <person name="Spormann A.M."/>
            <person name="Op den Camp H."/>
            <person name="Overmann J."/>
            <person name="Amann R."/>
            <person name="Jetten M.S.M."/>
            <person name="Mascher T."/>
            <person name="Medema M.H."/>
            <person name="Devos D.P."/>
            <person name="Kaster A.-K."/>
            <person name="Ovreas L."/>
            <person name="Rohde M."/>
            <person name="Galperin M.Y."/>
            <person name="Jogler C."/>
        </authorList>
    </citation>
    <scope>NUCLEOTIDE SEQUENCE [LARGE SCALE GENOMIC DNA]</scope>
    <source>
        <strain evidence="1 2">Pla163</strain>
    </source>
</reference>